<name>A0A1Y4IEG0_PARDI</name>
<sequence>MIKTTIDIGKSVNVVRESVNLLSGYRTDSSIFAILCARNFLIDGGAGFILLRLSKTTVRIRVGDFGGNAFGPPEKGRLIVYFYVCCSSLLYDSVKSRTCFPKNMYDFSKKHVRVFRK</sequence>
<dbReference type="EMBL" id="NFJX01000022">
    <property type="protein sequence ID" value="OUP15222.1"/>
    <property type="molecule type" value="Genomic_DNA"/>
</dbReference>
<protein>
    <submittedName>
        <fullName evidence="1">Uncharacterized protein</fullName>
    </submittedName>
</protein>
<accession>A0A1Y4IEG0</accession>
<dbReference type="AlphaFoldDB" id="A0A1Y4IEG0"/>
<reference evidence="2" key="1">
    <citation type="submission" date="2017-04" db="EMBL/GenBank/DDBJ databases">
        <title>Function of individual gut microbiota members based on whole genome sequencing of pure cultures obtained from chicken caecum.</title>
        <authorList>
            <person name="Medvecky M."/>
            <person name="Cejkova D."/>
            <person name="Polansky O."/>
            <person name="Karasova D."/>
            <person name="Kubasova T."/>
            <person name="Cizek A."/>
            <person name="Rychlik I."/>
        </authorList>
    </citation>
    <scope>NUCLEOTIDE SEQUENCE [LARGE SCALE GENOMIC DNA]</scope>
    <source>
        <strain evidence="2">An199</strain>
    </source>
</reference>
<evidence type="ECO:0000313" key="2">
    <source>
        <dbReference type="Proteomes" id="UP000195950"/>
    </source>
</evidence>
<organism evidence="1 2">
    <name type="scientific">Parabacteroides distasonis</name>
    <dbReference type="NCBI Taxonomy" id="823"/>
    <lineage>
        <taxon>Bacteria</taxon>
        <taxon>Pseudomonadati</taxon>
        <taxon>Bacteroidota</taxon>
        <taxon>Bacteroidia</taxon>
        <taxon>Bacteroidales</taxon>
        <taxon>Tannerellaceae</taxon>
        <taxon>Parabacteroides</taxon>
    </lineage>
</organism>
<dbReference type="Proteomes" id="UP000195950">
    <property type="component" value="Unassembled WGS sequence"/>
</dbReference>
<evidence type="ECO:0000313" key="1">
    <source>
        <dbReference type="EMBL" id="OUP15222.1"/>
    </source>
</evidence>
<proteinExistence type="predicted"/>
<gene>
    <name evidence="1" type="ORF">B5F32_17895</name>
</gene>
<comment type="caution">
    <text evidence="1">The sequence shown here is derived from an EMBL/GenBank/DDBJ whole genome shotgun (WGS) entry which is preliminary data.</text>
</comment>